<feature type="chain" id="PRO_5017269782" description="BTB domain-containing protein" evidence="1">
    <location>
        <begin position="18"/>
        <end position="110"/>
    </location>
</feature>
<organism evidence="3 4">
    <name type="scientific">Paramormyrops kingsleyae</name>
    <dbReference type="NCBI Taxonomy" id="1676925"/>
    <lineage>
        <taxon>Eukaryota</taxon>
        <taxon>Metazoa</taxon>
        <taxon>Chordata</taxon>
        <taxon>Craniata</taxon>
        <taxon>Vertebrata</taxon>
        <taxon>Euteleostomi</taxon>
        <taxon>Actinopterygii</taxon>
        <taxon>Neopterygii</taxon>
        <taxon>Teleostei</taxon>
        <taxon>Osteoglossocephala</taxon>
        <taxon>Osteoglossomorpha</taxon>
        <taxon>Osteoglossiformes</taxon>
        <taxon>Mormyridae</taxon>
        <taxon>Paramormyrops</taxon>
    </lineage>
</organism>
<dbReference type="InterPro" id="IPR011333">
    <property type="entry name" value="SKP1/BTB/POZ_sf"/>
</dbReference>
<dbReference type="STRING" id="1676925.ENSPKIP00000019398"/>
<keyword evidence="1" id="KW-0732">Signal</keyword>
<dbReference type="SUPFAM" id="SSF54695">
    <property type="entry name" value="POZ domain"/>
    <property type="match status" value="1"/>
</dbReference>
<evidence type="ECO:0000313" key="4">
    <source>
        <dbReference type="Proteomes" id="UP000261540"/>
    </source>
</evidence>
<dbReference type="Ensembl" id="ENSPKIT00000042918.1">
    <property type="protein sequence ID" value="ENSPKIP00000019398.1"/>
    <property type="gene ID" value="ENSPKIG00000004587.1"/>
</dbReference>
<feature type="domain" description="BTB" evidence="2">
    <location>
        <begin position="49"/>
        <end position="75"/>
    </location>
</feature>
<reference evidence="3" key="2">
    <citation type="submission" date="2025-09" db="UniProtKB">
        <authorList>
            <consortium name="Ensembl"/>
        </authorList>
    </citation>
    <scope>IDENTIFICATION</scope>
</reference>
<dbReference type="Pfam" id="PF00651">
    <property type="entry name" value="BTB"/>
    <property type="match status" value="1"/>
</dbReference>
<proteinExistence type="predicted"/>
<protein>
    <recommendedName>
        <fullName evidence="2">BTB domain-containing protein</fullName>
    </recommendedName>
</protein>
<reference evidence="3" key="1">
    <citation type="submission" date="2025-08" db="UniProtKB">
        <authorList>
            <consortium name="Ensembl"/>
        </authorList>
    </citation>
    <scope>IDENTIFICATION</scope>
</reference>
<feature type="signal peptide" evidence="1">
    <location>
        <begin position="1"/>
        <end position="17"/>
    </location>
</feature>
<dbReference type="Gene3D" id="3.30.710.10">
    <property type="entry name" value="Potassium Channel Kv1.1, Chain A"/>
    <property type="match status" value="1"/>
</dbReference>
<dbReference type="Proteomes" id="UP000261540">
    <property type="component" value="Unplaced"/>
</dbReference>
<dbReference type="AlphaFoldDB" id="A0A3B3RM82"/>
<dbReference type="InterPro" id="IPR000210">
    <property type="entry name" value="BTB/POZ_dom"/>
</dbReference>
<evidence type="ECO:0000313" key="3">
    <source>
        <dbReference type="Ensembl" id="ENSPKIP00000019398.1"/>
    </source>
</evidence>
<dbReference type="PROSITE" id="PS50097">
    <property type="entry name" value="BTB"/>
    <property type="match status" value="1"/>
</dbReference>
<keyword evidence="4" id="KW-1185">Reference proteome</keyword>
<evidence type="ECO:0000256" key="1">
    <source>
        <dbReference type="SAM" id="SignalP"/>
    </source>
</evidence>
<name>A0A3B3RM82_9TELE</name>
<evidence type="ECO:0000259" key="2">
    <source>
        <dbReference type="PROSITE" id="PS50097"/>
    </source>
</evidence>
<sequence length="110" mass="12387">VFALWTLKCLFLHSSSCFPLRHTSKSQTCRISHLLAPLENGFRERSILFDFRIVVGGECIPCHRCVLAACSDFFRYGAVSQPPVPAWHGPSPLSCPRMSRGDRIGWQPVE</sequence>
<accession>A0A3B3RM82</accession>